<reference evidence="1 2" key="1">
    <citation type="submission" date="2019-07" db="EMBL/GenBank/DDBJ databases">
        <authorList>
            <person name="Kim J."/>
        </authorList>
    </citation>
    <scope>NUCLEOTIDE SEQUENCE [LARGE SCALE GENOMIC DNA]</scope>
    <source>
        <strain evidence="1 2">N4</strain>
    </source>
</reference>
<evidence type="ECO:0000313" key="2">
    <source>
        <dbReference type="Proteomes" id="UP000318102"/>
    </source>
</evidence>
<dbReference type="RefSeq" id="WP_144995374.1">
    <property type="nucleotide sequence ID" value="NZ_VNJK01000009.1"/>
</dbReference>
<gene>
    <name evidence="1" type="ORF">FPZ44_25545</name>
</gene>
<comment type="caution">
    <text evidence="1">The sequence shown here is derived from an EMBL/GenBank/DDBJ whole genome shotgun (WGS) entry which is preliminary data.</text>
</comment>
<dbReference type="Pfam" id="PF10764">
    <property type="entry name" value="Gin"/>
    <property type="match status" value="1"/>
</dbReference>
<dbReference type="Proteomes" id="UP000318102">
    <property type="component" value="Unassembled WGS sequence"/>
</dbReference>
<dbReference type="EMBL" id="VNJK01000009">
    <property type="protein sequence ID" value="TVX85125.1"/>
    <property type="molecule type" value="Genomic_DNA"/>
</dbReference>
<organism evidence="1 2">
    <name type="scientific">Paenibacillus agilis</name>
    <dbReference type="NCBI Taxonomy" id="3020863"/>
    <lineage>
        <taxon>Bacteria</taxon>
        <taxon>Bacillati</taxon>
        <taxon>Bacillota</taxon>
        <taxon>Bacilli</taxon>
        <taxon>Bacillales</taxon>
        <taxon>Paenibacillaceae</taxon>
        <taxon>Paenibacillus</taxon>
    </lineage>
</organism>
<dbReference type="AlphaFoldDB" id="A0A559IBU6"/>
<proteinExistence type="predicted"/>
<keyword evidence="2" id="KW-1185">Reference proteome</keyword>
<protein>
    <submittedName>
        <fullName evidence="1">Inhibitor of sigma-G Gin</fullName>
    </submittedName>
</protein>
<dbReference type="OrthoDB" id="2886653at2"/>
<evidence type="ECO:0000313" key="1">
    <source>
        <dbReference type="EMBL" id="TVX85125.1"/>
    </source>
</evidence>
<name>A0A559IBU6_9BACL</name>
<accession>A0A559IBU6</accession>
<sequence>MDRQSESCCMICGEMKSEGIVVVHQFICSGCEQEIVRTDVKDAKYPIFIDRMRKLWMQLQA</sequence>
<dbReference type="InterPro" id="IPR019700">
    <property type="entry name" value="Sigma-G_inhibitor_Gin"/>
</dbReference>